<evidence type="ECO:0000313" key="2">
    <source>
        <dbReference type="Proteomes" id="UP001163846"/>
    </source>
</evidence>
<comment type="caution">
    <text evidence="1">The sequence shown here is derived from an EMBL/GenBank/DDBJ whole genome shotgun (WGS) entry which is preliminary data.</text>
</comment>
<evidence type="ECO:0000313" key="1">
    <source>
        <dbReference type="EMBL" id="KAJ3831252.1"/>
    </source>
</evidence>
<accession>A0AA38U2L9</accession>
<dbReference type="Proteomes" id="UP001163846">
    <property type="component" value="Unassembled WGS sequence"/>
</dbReference>
<sequence>MIVASKIAAEASHLSASWGARCVCRWTMEWIKTRALPDSDRGCHSKIYSLLSDPTVREAIRTYLRSNKWSVDPPKLQKLFAKELSPAEAHEYAQRIVSQEMPRGLKSFVEDTLLPRMQCKPGRLGLSMSSMRPHDGEKKGWVLEGQQPLKKKGAGRGIHQSDFLCSTVGWLKDASVTLEYGKNHDGFWNGELFVKQLQEKFFPAFEAAHGPGYTAVILVDNSQGHSVYAPDALRVSEMGFRPGGKQARMRNGWYNHAGQRIEQPMIFPADHEKWANQPKGMQQVLIERGLWRSAVKKYLREHCDYTFNTLRENMPIALQSVSVELIRKWEHRAWRFIDAYTEGLDAQTASAKVKEFSSCRYTSHRRIPEDVAHEMDG</sequence>
<gene>
    <name evidence="1" type="ORF">F5878DRAFT_549780</name>
</gene>
<reference evidence="1" key="1">
    <citation type="submission" date="2022-08" db="EMBL/GenBank/DDBJ databases">
        <authorList>
            <consortium name="DOE Joint Genome Institute"/>
            <person name="Min B."/>
            <person name="Riley R."/>
            <person name="Sierra-Patev S."/>
            <person name="Naranjo-Ortiz M."/>
            <person name="Looney B."/>
            <person name="Konkel Z."/>
            <person name="Slot J.C."/>
            <person name="Sakamoto Y."/>
            <person name="Steenwyk J.L."/>
            <person name="Rokas A."/>
            <person name="Carro J."/>
            <person name="Camarero S."/>
            <person name="Ferreira P."/>
            <person name="Molpeceres G."/>
            <person name="Ruiz-Duenas F.J."/>
            <person name="Serrano A."/>
            <person name="Henrissat B."/>
            <person name="Drula E."/>
            <person name="Hughes K.W."/>
            <person name="Mata J.L."/>
            <person name="Ishikawa N.K."/>
            <person name="Vargas-Isla R."/>
            <person name="Ushijima S."/>
            <person name="Smith C.A."/>
            <person name="Ahrendt S."/>
            <person name="Andreopoulos W."/>
            <person name="He G."/>
            <person name="Labutti K."/>
            <person name="Lipzen A."/>
            <person name="Ng V."/>
            <person name="Sandor L."/>
            <person name="Barry K."/>
            <person name="Martinez A.T."/>
            <person name="Xiao Y."/>
            <person name="Gibbons J.G."/>
            <person name="Terashima K."/>
            <person name="Hibbett D.S."/>
            <person name="Grigoriev I.V."/>
        </authorList>
    </citation>
    <scope>NUCLEOTIDE SEQUENCE</scope>
    <source>
        <strain evidence="1">TFB9207</strain>
    </source>
</reference>
<protein>
    <submittedName>
        <fullName evidence="1">Uncharacterized protein</fullName>
    </submittedName>
</protein>
<dbReference type="EMBL" id="MU807649">
    <property type="protein sequence ID" value="KAJ3831252.1"/>
    <property type="molecule type" value="Genomic_DNA"/>
</dbReference>
<organism evidence="1 2">
    <name type="scientific">Lentinula raphanica</name>
    <dbReference type="NCBI Taxonomy" id="153919"/>
    <lineage>
        <taxon>Eukaryota</taxon>
        <taxon>Fungi</taxon>
        <taxon>Dikarya</taxon>
        <taxon>Basidiomycota</taxon>
        <taxon>Agaricomycotina</taxon>
        <taxon>Agaricomycetes</taxon>
        <taxon>Agaricomycetidae</taxon>
        <taxon>Agaricales</taxon>
        <taxon>Marasmiineae</taxon>
        <taxon>Omphalotaceae</taxon>
        <taxon>Lentinula</taxon>
    </lineage>
</organism>
<dbReference type="PANTHER" id="PTHR35871">
    <property type="entry name" value="EXPRESSED PROTEIN"/>
    <property type="match status" value="1"/>
</dbReference>
<name>A0AA38U2L9_9AGAR</name>
<proteinExistence type="predicted"/>
<dbReference type="AlphaFoldDB" id="A0AA38U2L9"/>
<dbReference type="PANTHER" id="PTHR35871:SF1">
    <property type="entry name" value="CXC1-LIKE CYSTEINE CLUSTER ASSOCIATED WITH KDZ TRANSPOSASES DOMAIN-CONTAINING PROTEIN"/>
    <property type="match status" value="1"/>
</dbReference>
<keyword evidence="2" id="KW-1185">Reference proteome</keyword>